<sequence>MSIVHGKSFGLKALTQDSKREISLYRKLKNSPMEVAIPRKVYFKLWYQNSQRPVVISCMMLNLLFKRCFRSKCPEVENYE</sequence>
<evidence type="ECO:0000313" key="2">
    <source>
        <dbReference type="Proteomes" id="UP001054945"/>
    </source>
</evidence>
<name>A0AAV4QMS6_CAEEX</name>
<organism evidence="1 2">
    <name type="scientific">Caerostris extrusa</name>
    <name type="common">Bark spider</name>
    <name type="synonym">Caerostris bankana</name>
    <dbReference type="NCBI Taxonomy" id="172846"/>
    <lineage>
        <taxon>Eukaryota</taxon>
        <taxon>Metazoa</taxon>
        <taxon>Ecdysozoa</taxon>
        <taxon>Arthropoda</taxon>
        <taxon>Chelicerata</taxon>
        <taxon>Arachnida</taxon>
        <taxon>Araneae</taxon>
        <taxon>Araneomorphae</taxon>
        <taxon>Entelegynae</taxon>
        <taxon>Araneoidea</taxon>
        <taxon>Araneidae</taxon>
        <taxon>Caerostris</taxon>
    </lineage>
</organism>
<comment type="caution">
    <text evidence="1">The sequence shown here is derived from an EMBL/GenBank/DDBJ whole genome shotgun (WGS) entry which is preliminary data.</text>
</comment>
<gene>
    <name evidence="1" type="ORF">CEXT_572431</name>
</gene>
<reference evidence="1 2" key="1">
    <citation type="submission" date="2021-06" db="EMBL/GenBank/DDBJ databases">
        <title>Caerostris extrusa draft genome.</title>
        <authorList>
            <person name="Kono N."/>
            <person name="Arakawa K."/>
        </authorList>
    </citation>
    <scope>NUCLEOTIDE SEQUENCE [LARGE SCALE GENOMIC DNA]</scope>
</reference>
<evidence type="ECO:0000313" key="1">
    <source>
        <dbReference type="EMBL" id="GIY10139.1"/>
    </source>
</evidence>
<dbReference type="Proteomes" id="UP001054945">
    <property type="component" value="Unassembled WGS sequence"/>
</dbReference>
<protein>
    <submittedName>
        <fullName evidence="1">Uncharacterized protein</fullName>
    </submittedName>
</protein>
<accession>A0AAV4QMS6</accession>
<keyword evidence="2" id="KW-1185">Reference proteome</keyword>
<dbReference type="EMBL" id="BPLR01006481">
    <property type="protein sequence ID" value="GIY10139.1"/>
    <property type="molecule type" value="Genomic_DNA"/>
</dbReference>
<dbReference type="AlphaFoldDB" id="A0AAV4QMS6"/>
<proteinExistence type="predicted"/>